<dbReference type="PANTHER" id="PTHR34415:SF1">
    <property type="entry name" value="INTEGRASE CATALYTIC DOMAIN-CONTAINING PROTEIN"/>
    <property type="match status" value="1"/>
</dbReference>
<name>A0AAV2Z3I0_9STRA</name>
<protein>
    <submittedName>
        <fullName evidence="2">Uncharacterized protein</fullName>
    </submittedName>
</protein>
<evidence type="ECO:0000313" key="2">
    <source>
        <dbReference type="EMBL" id="DAZ99314.1"/>
    </source>
</evidence>
<dbReference type="AlphaFoldDB" id="A0AAV2Z3I0"/>
<evidence type="ECO:0000313" key="3">
    <source>
        <dbReference type="Proteomes" id="UP001146120"/>
    </source>
</evidence>
<reference evidence="2" key="1">
    <citation type="submission" date="2022-11" db="EMBL/GenBank/DDBJ databases">
        <authorList>
            <person name="Morgan W.R."/>
            <person name="Tartar A."/>
        </authorList>
    </citation>
    <scope>NUCLEOTIDE SEQUENCE</scope>
    <source>
        <strain evidence="2">ARSEF 373</strain>
    </source>
</reference>
<reference evidence="2" key="2">
    <citation type="journal article" date="2023" name="Microbiol Resour">
        <title>Decontamination and Annotation of the Draft Genome Sequence of the Oomycete Lagenidium giganteum ARSEF 373.</title>
        <authorList>
            <person name="Morgan W.R."/>
            <person name="Tartar A."/>
        </authorList>
    </citation>
    <scope>NUCLEOTIDE SEQUENCE</scope>
    <source>
        <strain evidence="2">ARSEF 373</strain>
    </source>
</reference>
<dbReference type="Proteomes" id="UP001146120">
    <property type="component" value="Unassembled WGS sequence"/>
</dbReference>
<feature type="region of interest" description="Disordered" evidence="1">
    <location>
        <begin position="134"/>
        <end position="175"/>
    </location>
</feature>
<comment type="caution">
    <text evidence="2">The sequence shown here is derived from an EMBL/GenBank/DDBJ whole genome shotgun (WGS) entry which is preliminary data.</text>
</comment>
<sequence length="175" mass="20230">MQKAYEKRMRPGFAYLTNKLVLDSASCATETKILDNEGDFKDCRTVFEEAYKRVPAMMKYHIFQMRKVEPGIVHYQEHPSAPVVSVNVRMKYYDIVIWNKAESAPPRGVSPKKVTDLFKHIYPYVPEAYRNDPFHAPPTPEEMAAAAAIMKTRQKKRQPRPQPPSKKSKQQTEVT</sequence>
<organism evidence="2 3">
    <name type="scientific">Lagenidium giganteum</name>
    <dbReference type="NCBI Taxonomy" id="4803"/>
    <lineage>
        <taxon>Eukaryota</taxon>
        <taxon>Sar</taxon>
        <taxon>Stramenopiles</taxon>
        <taxon>Oomycota</taxon>
        <taxon>Peronosporomycetes</taxon>
        <taxon>Pythiales</taxon>
        <taxon>Pythiaceae</taxon>
    </lineage>
</organism>
<dbReference type="EMBL" id="DAKRPA010000086">
    <property type="protein sequence ID" value="DAZ99314.1"/>
    <property type="molecule type" value="Genomic_DNA"/>
</dbReference>
<proteinExistence type="predicted"/>
<gene>
    <name evidence="2" type="ORF">N0F65_005482</name>
</gene>
<accession>A0AAV2Z3I0</accession>
<evidence type="ECO:0000256" key="1">
    <source>
        <dbReference type="SAM" id="MobiDB-lite"/>
    </source>
</evidence>
<dbReference type="PANTHER" id="PTHR34415">
    <property type="entry name" value="INTEGRASE CATALYTIC DOMAIN-CONTAINING PROTEIN"/>
    <property type="match status" value="1"/>
</dbReference>
<keyword evidence="3" id="KW-1185">Reference proteome</keyword>